<dbReference type="GO" id="GO:0030246">
    <property type="term" value="F:carbohydrate binding"/>
    <property type="evidence" value="ECO:0007669"/>
    <property type="project" value="TreeGrafter"/>
</dbReference>
<dbReference type="OrthoDB" id="9794826at2"/>
<sequence length="331" mass="36252">MTNISRRLSTVGIACGLALGLAGFAGMAQAQTNMRINISVAKDSHQGVAIDTFAQEVEKRTNGRYKIQPFYSGSLGGERESIEAVQLGTHELTFTSTGPVPNFVPEARILDIPFLFRDKAHARAVLDGPIGQEMLTKFDAKGFKALAWAENGVRHMTNSKRAVQSPDDLKGLKMRTMENPVHVAAYKGLGIVTTPMAFPEVFTALQQGTVDGQENPLSVIMAAKFEQVQKHLSLTGHVYSPAIFLMNKAAFDKLSAADKTHFLEAAKVATKANRERVDADDAKGVKELSSKGMQVVENVDKTKFIEQLKPVNAEFEKQFGKANIDRIRNFK</sequence>
<dbReference type="Pfam" id="PF03480">
    <property type="entry name" value="DctP"/>
    <property type="match status" value="1"/>
</dbReference>
<evidence type="ECO:0000256" key="2">
    <source>
        <dbReference type="SAM" id="SignalP"/>
    </source>
</evidence>
<dbReference type="PANTHER" id="PTHR33376:SF18">
    <property type="entry name" value="2,3-DIKETO-L-GULONATE-BINDING PERIPLASMIC PROTEIN YIAO"/>
    <property type="match status" value="1"/>
</dbReference>
<feature type="signal peptide" evidence="2">
    <location>
        <begin position="1"/>
        <end position="30"/>
    </location>
</feature>
<dbReference type="CDD" id="cd13675">
    <property type="entry name" value="PBP2_TRAP_SBP_like_5"/>
    <property type="match status" value="1"/>
</dbReference>
<name>A0A4Z0C1N5_9BURK</name>
<keyword evidence="1 2" id="KW-0732">Signal</keyword>
<proteinExistence type="predicted"/>
<dbReference type="PIRSF" id="PIRSF006470">
    <property type="entry name" value="DctB"/>
    <property type="match status" value="1"/>
</dbReference>
<dbReference type="NCBIfam" id="NF037995">
    <property type="entry name" value="TRAP_S1"/>
    <property type="match status" value="1"/>
</dbReference>
<dbReference type="PANTHER" id="PTHR33376">
    <property type="match status" value="1"/>
</dbReference>
<dbReference type="Gene3D" id="3.40.190.170">
    <property type="entry name" value="Bacterial extracellular solute-binding protein, family 7"/>
    <property type="match status" value="1"/>
</dbReference>
<evidence type="ECO:0000256" key="1">
    <source>
        <dbReference type="ARBA" id="ARBA00022729"/>
    </source>
</evidence>
<dbReference type="Proteomes" id="UP000297564">
    <property type="component" value="Unassembled WGS sequence"/>
</dbReference>
<gene>
    <name evidence="3" type="ORF">EZ242_01355</name>
</gene>
<dbReference type="EMBL" id="SMLL01000001">
    <property type="protein sequence ID" value="TFZ04428.1"/>
    <property type="molecule type" value="Genomic_DNA"/>
</dbReference>
<dbReference type="GO" id="GO:0055085">
    <property type="term" value="P:transmembrane transport"/>
    <property type="evidence" value="ECO:0007669"/>
    <property type="project" value="InterPro"/>
</dbReference>
<organism evidence="3 4">
    <name type="scientific">Ramlibacter rhizophilus</name>
    <dbReference type="NCBI Taxonomy" id="1781167"/>
    <lineage>
        <taxon>Bacteria</taxon>
        <taxon>Pseudomonadati</taxon>
        <taxon>Pseudomonadota</taxon>
        <taxon>Betaproteobacteria</taxon>
        <taxon>Burkholderiales</taxon>
        <taxon>Comamonadaceae</taxon>
        <taxon>Ramlibacter</taxon>
    </lineage>
</organism>
<dbReference type="InterPro" id="IPR038404">
    <property type="entry name" value="TRAP_DctP_sf"/>
</dbReference>
<accession>A0A4Z0C1N5</accession>
<dbReference type="InterPro" id="IPR004682">
    <property type="entry name" value="TRAP_DctP"/>
</dbReference>
<dbReference type="GO" id="GO:0030288">
    <property type="term" value="C:outer membrane-bounded periplasmic space"/>
    <property type="evidence" value="ECO:0007669"/>
    <property type="project" value="InterPro"/>
</dbReference>
<comment type="caution">
    <text evidence="3">The sequence shown here is derived from an EMBL/GenBank/DDBJ whole genome shotgun (WGS) entry which is preliminary data.</text>
</comment>
<evidence type="ECO:0000313" key="3">
    <source>
        <dbReference type="EMBL" id="TFZ04428.1"/>
    </source>
</evidence>
<keyword evidence="4" id="KW-1185">Reference proteome</keyword>
<reference evidence="3 4" key="1">
    <citation type="submission" date="2019-03" db="EMBL/GenBank/DDBJ databases">
        <title>Ramlibacter rhizophilus CCTCC AB2015357, whole genome shotgun sequence.</title>
        <authorList>
            <person name="Zhang X."/>
            <person name="Feng G."/>
            <person name="Zhu H."/>
        </authorList>
    </citation>
    <scope>NUCLEOTIDE SEQUENCE [LARGE SCALE GENOMIC DNA]</scope>
    <source>
        <strain evidence="3 4">CCTCC AB2015357</strain>
    </source>
</reference>
<feature type="chain" id="PRO_5021441077" evidence="2">
    <location>
        <begin position="31"/>
        <end position="331"/>
    </location>
</feature>
<dbReference type="RefSeq" id="WP_135283310.1">
    <property type="nucleotide sequence ID" value="NZ_SMLL01000001.1"/>
</dbReference>
<dbReference type="AlphaFoldDB" id="A0A4Z0C1N5"/>
<evidence type="ECO:0000313" key="4">
    <source>
        <dbReference type="Proteomes" id="UP000297564"/>
    </source>
</evidence>
<protein>
    <submittedName>
        <fullName evidence="3">DctP family TRAP transporter solute-binding subunit</fullName>
    </submittedName>
</protein>
<dbReference type="NCBIfam" id="TIGR00787">
    <property type="entry name" value="dctP"/>
    <property type="match status" value="1"/>
</dbReference>
<dbReference type="InterPro" id="IPR018389">
    <property type="entry name" value="DctP_fam"/>
</dbReference>